<evidence type="ECO:0000256" key="1">
    <source>
        <dbReference type="SAM" id="Phobius"/>
    </source>
</evidence>
<gene>
    <name evidence="2" type="ORF">HW555_010794</name>
</gene>
<organism evidence="2 3">
    <name type="scientific">Spodoptera exigua</name>
    <name type="common">Beet armyworm</name>
    <name type="synonym">Noctua fulgens</name>
    <dbReference type="NCBI Taxonomy" id="7107"/>
    <lineage>
        <taxon>Eukaryota</taxon>
        <taxon>Metazoa</taxon>
        <taxon>Ecdysozoa</taxon>
        <taxon>Arthropoda</taxon>
        <taxon>Hexapoda</taxon>
        <taxon>Insecta</taxon>
        <taxon>Pterygota</taxon>
        <taxon>Neoptera</taxon>
        <taxon>Endopterygota</taxon>
        <taxon>Lepidoptera</taxon>
        <taxon>Glossata</taxon>
        <taxon>Ditrysia</taxon>
        <taxon>Noctuoidea</taxon>
        <taxon>Noctuidae</taxon>
        <taxon>Amphipyrinae</taxon>
        <taxon>Spodoptera</taxon>
    </lineage>
</organism>
<keyword evidence="1" id="KW-0812">Transmembrane</keyword>
<keyword evidence="1" id="KW-0472">Membrane</keyword>
<keyword evidence="3" id="KW-1185">Reference proteome</keyword>
<evidence type="ECO:0000313" key="2">
    <source>
        <dbReference type="EMBL" id="KAF9409992.1"/>
    </source>
</evidence>
<protein>
    <submittedName>
        <fullName evidence="2">Uncharacterized protein</fullName>
    </submittedName>
</protein>
<dbReference type="EMBL" id="JACKWZ010000284">
    <property type="protein sequence ID" value="KAF9409992.1"/>
    <property type="molecule type" value="Genomic_DNA"/>
</dbReference>
<dbReference type="AlphaFoldDB" id="A0A835G9S3"/>
<comment type="caution">
    <text evidence="2">The sequence shown here is derived from an EMBL/GenBank/DDBJ whole genome shotgun (WGS) entry which is preliminary data.</text>
</comment>
<dbReference type="Proteomes" id="UP000648187">
    <property type="component" value="Unassembled WGS sequence"/>
</dbReference>
<evidence type="ECO:0000313" key="3">
    <source>
        <dbReference type="Proteomes" id="UP000648187"/>
    </source>
</evidence>
<keyword evidence="1" id="KW-1133">Transmembrane helix</keyword>
<accession>A0A835G9S3</accession>
<reference evidence="2" key="1">
    <citation type="submission" date="2020-08" db="EMBL/GenBank/DDBJ databases">
        <title>Spodoptera exigua strain:BAW_Kor-Di-RS1 Genome sequencing and assembly.</title>
        <authorList>
            <person name="Kim J."/>
            <person name="Nam H.Y."/>
            <person name="Kwon M."/>
            <person name="Choi J.H."/>
            <person name="Cho S.R."/>
            <person name="Kim G.-H."/>
        </authorList>
    </citation>
    <scope>NUCLEOTIDE SEQUENCE</scope>
    <source>
        <strain evidence="2">BAW_Kor-Di-RS1</strain>
        <tissue evidence="2">Whole-body</tissue>
    </source>
</reference>
<name>A0A835G9S3_SPOEX</name>
<proteinExistence type="predicted"/>
<feature type="transmembrane region" description="Helical" evidence="1">
    <location>
        <begin position="6"/>
        <end position="29"/>
    </location>
</feature>
<sequence>MCCDKLHSFLCVCAVNMRSLTVLFVLFLIGISLQQSNAKCPPGQYDPGPDCSFEVICGLPSAHSARRHYCDCWCNPGTFRDTITNECVEKCP</sequence>